<evidence type="ECO:0000256" key="6">
    <source>
        <dbReference type="ARBA" id="ARBA00032455"/>
    </source>
</evidence>
<dbReference type="Pfam" id="PF13855">
    <property type="entry name" value="LRR_8"/>
    <property type="match status" value="1"/>
</dbReference>
<dbReference type="SMART" id="SM00369">
    <property type="entry name" value="LRR_TYP"/>
    <property type="match status" value="2"/>
</dbReference>
<evidence type="ECO:0000256" key="2">
    <source>
        <dbReference type="ARBA" id="ARBA00022737"/>
    </source>
</evidence>
<sequence length="441" mass="50315">MRTDEKSNIKNQVENLNGGSLAEKKDEIVKLINNQKPDSPYLDLANRSMSSVPMELFILPHLKQLYLEGNILSELPDNFFDRLPALEWLDLRNNRLKSLPTSIGRHQCLNNLLLEGNFLSHLPLQLGMTKSLTGLNLRGNPLVMPPQHIVDQGVYVILSYLYQELQNRTRKTADETEEVKAEKLNISDDTASTSDEEILTEAINLTGRNIPSPMSDDFELVRHGSTPISASLNKPLRYQQYKGISQTSGLFEGLSNSSRGGKKELSLLHLKQQEDTRKEKLQTIKQQKIAHADQRRKDTTALEEWRNETRRRQHNKLPLKKDKPLPKPKPPYAVNTSPIQVHDDVREEKVESVLPGPHAQRKYDAIQEKIKQHSFEMHNQLKKLRGKSNDSAGENNQQSRDLQRQLLGRKMSNDPQLEYRFRAFTGDSLSLHSGSNKTTSS</sequence>
<evidence type="ECO:0000256" key="1">
    <source>
        <dbReference type="ARBA" id="ARBA00022614"/>
    </source>
</evidence>
<reference evidence="8 9" key="1">
    <citation type="submission" date="2024-02" db="EMBL/GenBank/DDBJ databases">
        <authorList>
            <person name="Daric V."/>
            <person name="Darras S."/>
        </authorList>
    </citation>
    <scope>NUCLEOTIDE SEQUENCE [LARGE SCALE GENOMIC DNA]</scope>
</reference>
<dbReference type="Gene3D" id="3.80.10.10">
    <property type="entry name" value="Ribonuclease Inhibitor"/>
    <property type="match status" value="1"/>
</dbReference>
<keyword evidence="1" id="KW-0433">Leucine-rich repeat</keyword>
<feature type="compositionally biased region" description="Basic and acidic residues" evidence="7">
    <location>
        <begin position="290"/>
        <end position="310"/>
    </location>
</feature>
<keyword evidence="2" id="KW-0677">Repeat</keyword>
<dbReference type="EMBL" id="CAWYQH010000108">
    <property type="protein sequence ID" value="CAK8689518.1"/>
    <property type="molecule type" value="Genomic_DNA"/>
</dbReference>
<dbReference type="PANTHER" id="PTHR48051:SF54">
    <property type="entry name" value="LEUCINE-RICH REPEAT-CONTAINING PROTEIN"/>
    <property type="match status" value="1"/>
</dbReference>
<feature type="region of interest" description="Disordered" evidence="7">
    <location>
        <begin position="285"/>
        <end position="336"/>
    </location>
</feature>
<comment type="caution">
    <text evidence="8">The sequence shown here is derived from an EMBL/GenBank/DDBJ whole genome shotgun (WGS) entry which is preliminary data.</text>
</comment>
<dbReference type="InterPro" id="IPR003591">
    <property type="entry name" value="Leu-rich_rpt_typical-subtyp"/>
</dbReference>
<evidence type="ECO:0000256" key="5">
    <source>
        <dbReference type="ARBA" id="ARBA00029998"/>
    </source>
</evidence>
<feature type="region of interest" description="Disordered" evidence="7">
    <location>
        <begin position="383"/>
        <end position="414"/>
    </location>
</feature>
<dbReference type="InterPro" id="IPR001611">
    <property type="entry name" value="Leu-rich_rpt"/>
</dbReference>
<evidence type="ECO:0000256" key="7">
    <source>
        <dbReference type="SAM" id="MobiDB-lite"/>
    </source>
</evidence>
<dbReference type="PROSITE" id="PS51450">
    <property type="entry name" value="LRR"/>
    <property type="match status" value="1"/>
</dbReference>
<evidence type="ECO:0000313" key="9">
    <source>
        <dbReference type="Proteomes" id="UP001642483"/>
    </source>
</evidence>
<gene>
    <name evidence="8" type="ORF">CVLEPA_LOCUS21510</name>
</gene>
<proteinExistence type="predicted"/>
<dbReference type="SMART" id="SM00364">
    <property type="entry name" value="LRR_BAC"/>
    <property type="match status" value="2"/>
</dbReference>
<organism evidence="8 9">
    <name type="scientific">Clavelina lepadiformis</name>
    <name type="common">Light-bulb sea squirt</name>
    <name type="synonym">Ascidia lepadiformis</name>
    <dbReference type="NCBI Taxonomy" id="159417"/>
    <lineage>
        <taxon>Eukaryota</taxon>
        <taxon>Metazoa</taxon>
        <taxon>Chordata</taxon>
        <taxon>Tunicata</taxon>
        <taxon>Ascidiacea</taxon>
        <taxon>Aplousobranchia</taxon>
        <taxon>Clavelinidae</taxon>
        <taxon>Clavelina</taxon>
    </lineage>
</organism>
<feature type="compositionally biased region" description="Polar residues" evidence="7">
    <location>
        <begin position="389"/>
        <end position="400"/>
    </location>
</feature>
<evidence type="ECO:0000256" key="4">
    <source>
        <dbReference type="ARBA" id="ARBA00029588"/>
    </source>
</evidence>
<keyword evidence="9" id="KW-1185">Reference proteome</keyword>
<name>A0ABP0GDG4_CLALP</name>
<protein>
    <recommendedName>
        <fullName evidence="3">Leucine-rich repeat protein SHOC-2</fullName>
    </recommendedName>
    <alternativeName>
        <fullName evidence="6">Protein soc-2 homolog</fullName>
    </alternativeName>
    <alternativeName>
        <fullName evidence="4 5">protein Sur-8 homolog</fullName>
    </alternativeName>
</protein>
<dbReference type="InterPro" id="IPR050216">
    <property type="entry name" value="LRR_domain-containing"/>
</dbReference>
<dbReference type="PANTHER" id="PTHR48051">
    <property type="match status" value="1"/>
</dbReference>
<accession>A0ABP0GDG4</accession>
<dbReference type="SUPFAM" id="SSF52058">
    <property type="entry name" value="L domain-like"/>
    <property type="match status" value="1"/>
</dbReference>
<evidence type="ECO:0000313" key="8">
    <source>
        <dbReference type="EMBL" id="CAK8689518.1"/>
    </source>
</evidence>
<dbReference type="Proteomes" id="UP001642483">
    <property type="component" value="Unassembled WGS sequence"/>
</dbReference>
<dbReference type="InterPro" id="IPR032675">
    <property type="entry name" value="LRR_dom_sf"/>
</dbReference>
<evidence type="ECO:0000256" key="3">
    <source>
        <dbReference type="ARBA" id="ARBA00023907"/>
    </source>
</evidence>